<sequence>MRELSVRNLQFDAFTTNCGPVFAPIELERLTGLKHQRHKRPVPCRLFQPVPISAPRTGKSRHTLIRSIVPELDQVLMHQLHGPALFTRLPRQYDQHLSGVLRTYCVT</sequence>
<dbReference type="EMBL" id="QBUD01000018">
    <property type="protein sequence ID" value="PUB10562.1"/>
    <property type="molecule type" value="Genomic_DNA"/>
</dbReference>
<protein>
    <submittedName>
        <fullName evidence="1">Uncharacterized protein</fullName>
    </submittedName>
</protein>
<organism evidence="1 2">
    <name type="scientific">Yoonia sediminilitoris</name>
    <dbReference type="NCBI Taxonomy" id="1286148"/>
    <lineage>
        <taxon>Bacteria</taxon>
        <taxon>Pseudomonadati</taxon>
        <taxon>Pseudomonadota</taxon>
        <taxon>Alphaproteobacteria</taxon>
        <taxon>Rhodobacterales</taxon>
        <taxon>Paracoccaceae</taxon>
        <taxon>Yoonia</taxon>
    </lineage>
</organism>
<reference evidence="1 2" key="1">
    <citation type="submission" date="2018-04" db="EMBL/GenBank/DDBJ databases">
        <title>Genomic Encyclopedia of Archaeal and Bacterial Type Strains, Phase II (KMG-II): from individual species to whole genera.</title>
        <authorList>
            <person name="Goeker M."/>
        </authorList>
    </citation>
    <scope>NUCLEOTIDE SEQUENCE [LARGE SCALE GENOMIC DNA]</scope>
    <source>
        <strain evidence="1 2">DSM 29955</strain>
    </source>
</reference>
<dbReference type="AlphaFoldDB" id="A0A2T6K786"/>
<proteinExistence type="predicted"/>
<evidence type="ECO:0000313" key="2">
    <source>
        <dbReference type="Proteomes" id="UP000244523"/>
    </source>
</evidence>
<gene>
    <name evidence="1" type="ORF">C8N45_11841</name>
</gene>
<keyword evidence="2" id="KW-1185">Reference proteome</keyword>
<evidence type="ECO:0000313" key="1">
    <source>
        <dbReference type="EMBL" id="PUB10562.1"/>
    </source>
</evidence>
<accession>A0A2T6K786</accession>
<comment type="caution">
    <text evidence="1">The sequence shown here is derived from an EMBL/GenBank/DDBJ whole genome shotgun (WGS) entry which is preliminary data.</text>
</comment>
<dbReference type="Proteomes" id="UP000244523">
    <property type="component" value="Unassembled WGS sequence"/>
</dbReference>
<name>A0A2T6K786_9RHOB</name>